<gene>
    <name evidence="2" type="ORF">COS52_02260</name>
</gene>
<feature type="transmembrane region" description="Helical" evidence="1">
    <location>
        <begin position="34"/>
        <end position="53"/>
    </location>
</feature>
<keyword evidence="1" id="KW-0812">Transmembrane</keyword>
<keyword evidence="1" id="KW-0472">Membrane</keyword>
<feature type="transmembrane region" description="Helical" evidence="1">
    <location>
        <begin position="240"/>
        <end position="256"/>
    </location>
</feature>
<feature type="transmembrane region" description="Helical" evidence="1">
    <location>
        <begin position="60"/>
        <end position="80"/>
    </location>
</feature>
<evidence type="ECO:0000313" key="2">
    <source>
        <dbReference type="EMBL" id="PIV08515.1"/>
    </source>
</evidence>
<protein>
    <submittedName>
        <fullName evidence="2">Uncharacterized protein</fullName>
    </submittedName>
</protein>
<reference evidence="3" key="1">
    <citation type="submission" date="2017-09" db="EMBL/GenBank/DDBJ databases">
        <title>Depth-based differentiation of microbial function through sediment-hosted aquifers and enrichment of novel symbionts in the deep terrestrial subsurface.</title>
        <authorList>
            <person name="Probst A.J."/>
            <person name="Ladd B."/>
            <person name="Jarett J.K."/>
            <person name="Geller-Mcgrath D.E."/>
            <person name="Sieber C.M.K."/>
            <person name="Emerson J.B."/>
            <person name="Anantharaman K."/>
            <person name="Thomas B.C."/>
            <person name="Malmstrom R."/>
            <person name="Stieglmeier M."/>
            <person name="Klingl A."/>
            <person name="Woyke T."/>
            <person name="Ryan C.M."/>
            <person name="Banfield J.F."/>
        </authorList>
    </citation>
    <scope>NUCLEOTIDE SEQUENCE [LARGE SCALE GENOMIC DNA]</scope>
</reference>
<dbReference type="EMBL" id="PEVA01000100">
    <property type="protein sequence ID" value="PIV08515.1"/>
    <property type="molecule type" value="Genomic_DNA"/>
</dbReference>
<sequence>MFFIEKRIRFVISTVCLSLFLLISTFFFFDKAALFISLLIIGSYVATFFALYEGIEKIEWYMLFLMPVLLSVAMYLFYFLFPVRWLTRIPFILVYAVSTYAVLLSSNIFNVGVEKNLQLYRAGFSVNYLIQTMVFFLISNVLASFHWGFLANAVVFGILAFAMSLQLYWSIRLDLHIRKEVFRHAWLTALLIGETCLFLSFLPVQESIFALVVAVLYYCIAGLTHLHLDERLFKHSVREYITILIVILAILFLSISW</sequence>
<feature type="transmembrane region" description="Helical" evidence="1">
    <location>
        <begin position="92"/>
        <end position="113"/>
    </location>
</feature>
<feature type="transmembrane region" description="Helical" evidence="1">
    <location>
        <begin position="149"/>
        <end position="169"/>
    </location>
</feature>
<dbReference type="Proteomes" id="UP000230119">
    <property type="component" value="Unassembled WGS sequence"/>
</dbReference>
<name>A0A2M7BSQ5_9BACT</name>
<accession>A0A2M7BSQ5</accession>
<feature type="transmembrane region" description="Helical" evidence="1">
    <location>
        <begin position="125"/>
        <end position="143"/>
    </location>
</feature>
<organism evidence="2 3">
    <name type="scientific">Candidatus Roizmanbacteria bacterium CG03_land_8_20_14_0_80_39_12</name>
    <dbReference type="NCBI Taxonomy" id="1974847"/>
    <lineage>
        <taxon>Bacteria</taxon>
        <taxon>Candidatus Roizmaniibacteriota</taxon>
    </lineage>
</organism>
<evidence type="ECO:0000313" key="3">
    <source>
        <dbReference type="Proteomes" id="UP000230119"/>
    </source>
</evidence>
<dbReference type="AlphaFoldDB" id="A0A2M7BSQ5"/>
<keyword evidence="1" id="KW-1133">Transmembrane helix</keyword>
<comment type="caution">
    <text evidence="2">The sequence shown here is derived from an EMBL/GenBank/DDBJ whole genome shotgun (WGS) entry which is preliminary data.</text>
</comment>
<feature type="transmembrane region" description="Helical" evidence="1">
    <location>
        <begin position="7"/>
        <end position="28"/>
    </location>
</feature>
<evidence type="ECO:0000256" key="1">
    <source>
        <dbReference type="SAM" id="Phobius"/>
    </source>
</evidence>
<proteinExistence type="predicted"/>
<feature type="transmembrane region" description="Helical" evidence="1">
    <location>
        <begin position="208"/>
        <end position="228"/>
    </location>
</feature>
<feature type="transmembrane region" description="Helical" evidence="1">
    <location>
        <begin position="181"/>
        <end position="202"/>
    </location>
</feature>